<reference evidence="1" key="1">
    <citation type="submission" date="2014-05" db="EMBL/GenBank/DDBJ databases">
        <authorList>
            <person name="Chronopoulou M."/>
        </authorList>
    </citation>
    <scope>NUCLEOTIDE SEQUENCE</scope>
    <source>
        <tissue evidence="1">Whole organism</tissue>
    </source>
</reference>
<dbReference type="EMBL" id="HACA01023184">
    <property type="protein sequence ID" value="CDW40545.1"/>
    <property type="molecule type" value="Transcribed_RNA"/>
</dbReference>
<proteinExistence type="predicted"/>
<accession>A0A0K2UR50</accession>
<name>A0A0K2UR50_LEPSM</name>
<sequence length="11" mass="1223">MIDISQGMKSN</sequence>
<evidence type="ECO:0000313" key="1">
    <source>
        <dbReference type="EMBL" id="CDW40545.1"/>
    </source>
</evidence>
<organism evidence="1">
    <name type="scientific">Lepeophtheirus salmonis</name>
    <name type="common">Salmon louse</name>
    <name type="synonym">Caligus salmonis</name>
    <dbReference type="NCBI Taxonomy" id="72036"/>
    <lineage>
        <taxon>Eukaryota</taxon>
        <taxon>Metazoa</taxon>
        <taxon>Ecdysozoa</taxon>
        <taxon>Arthropoda</taxon>
        <taxon>Crustacea</taxon>
        <taxon>Multicrustacea</taxon>
        <taxon>Hexanauplia</taxon>
        <taxon>Copepoda</taxon>
        <taxon>Siphonostomatoida</taxon>
        <taxon>Caligidae</taxon>
        <taxon>Lepeophtheirus</taxon>
    </lineage>
</organism>
<protein>
    <submittedName>
        <fullName evidence="1">Uncharacterized protein</fullName>
    </submittedName>
</protein>